<keyword evidence="2" id="KW-1185">Reference proteome</keyword>
<dbReference type="EMBL" id="LR901074">
    <property type="protein sequence ID" value="CAD7247725.1"/>
    <property type="molecule type" value="Genomic_DNA"/>
</dbReference>
<evidence type="ECO:0000313" key="2">
    <source>
        <dbReference type="Proteomes" id="UP000677054"/>
    </source>
</evidence>
<proteinExistence type="predicted"/>
<sequence length="251" mass="27137">MPRELKSFSSTDTLKDDAGHRHKIRVFDSQICQIVNSNPNRHCESAQIHSIVTGMAIVLLFASQCLGLTPYNCRYVVEDNGVPADCAANEVLFPFSMLATQACGAGGVIGSCNGQATSVYCCRVMEGTLSSSDCHTVGADSGEMAECGPLQFMQGACSSYFGESCGEFSHSVFCCNYYMNGFRLLPDNIEEERSSGGHHVYCPTEKFASGMCATSGTSAECTSNDFATLQCANPAYFKNPHFRHIKAVEEQ</sequence>
<evidence type="ECO:0000313" key="1">
    <source>
        <dbReference type="EMBL" id="CAD7247725.1"/>
    </source>
</evidence>
<gene>
    <name evidence="1" type="ORF">DSTB1V02_LOCUS7550</name>
</gene>
<dbReference type="EMBL" id="CAJPEV010001557">
    <property type="protein sequence ID" value="CAG0893269.1"/>
    <property type="molecule type" value="Genomic_DNA"/>
</dbReference>
<dbReference type="Proteomes" id="UP000677054">
    <property type="component" value="Unassembled WGS sequence"/>
</dbReference>
<accession>A0A7R8XH81</accession>
<protein>
    <submittedName>
        <fullName evidence="1">Uncharacterized protein</fullName>
    </submittedName>
</protein>
<organism evidence="1">
    <name type="scientific">Darwinula stevensoni</name>
    <dbReference type="NCBI Taxonomy" id="69355"/>
    <lineage>
        <taxon>Eukaryota</taxon>
        <taxon>Metazoa</taxon>
        <taxon>Ecdysozoa</taxon>
        <taxon>Arthropoda</taxon>
        <taxon>Crustacea</taxon>
        <taxon>Oligostraca</taxon>
        <taxon>Ostracoda</taxon>
        <taxon>Podocopa</taxon>
        <taxon>Podocopida</taxon>
        <taxon>Darwinulocopina</taxon>
        <taxon>Darwinuloidea</taxon>
        <taxon>Darwinulidae</taxon>
        <taxon>Darwinula</taxon>
    </lineage>
</organism>
<name>A0A7R8XH81_9CRUS</name>
<dbReference type="AlphaFoldDB" id="A0A7R8XH81"/>
<reference evidence="1" key="1">
    <citation type="submission" date="2020-11" db="EMBL/GenBank/DDBJ databases">
        <authorList>
            <person name="Tran Van P."/>
        </authorList>
    </citation>
    <scope>NUCLEOTIDE SEQUENCE</scope>
</reference>